<evidence type="ECO:0000313" key="4">
    <source>
        <dbReference type="Proteomes" id="UP000823941"/>
    </source>
</evidence>
<feature type="region of interest" description="Disordered" evidence="1">
    <location>
        <begin position="280"/>
        <end position="323"/>
    </location>
</feature>
<accession>A0ABQ7QDB2</accession>
<gene>
    <name evidence="3" type="ORF">JYU34_011670</name>
</gene>
<feature type="compositionally biased region" description="Polar residues" evidence="1">
    <location>
        <begin position="314"/>
        <end position="323"/>
    </location>
</feature>
<evidence type="ECO:0000256" key="1">
    <source>
        <dbReference type="SAM" id="MobiDB-lite"/>
    </source>
</evidence>
<name>A0ABQ7QDB2_PLUXY</name>
<reference evidence="3 4" key="1">
    <citation type="submission" date="2021-06" db="EMBL/GenBank/DDBJ databases">
        <title>A haploid diamondback moth (Plutella xylostella L.) genome assembly resolves 31 chromosomes and identifies a diamide resistance mutation.</title>
        <authorList>
            <person name="Ward C.M."/>
            <person name="Perry K.D."/>
            <person name="Baker G."/>
            <person name="Powis K."/>
            <person name="Heckel D.G."/>
            <person name="Baxter S.W."/>
        </authorList>
    </citation>
    <scope>NUCLEOTIDE SEQUENCE [LARGE SCALE GENOMIC DNA]</scope>
    <source>
        <strain evidence="3 4">LV</strain>
        <tissue evidence="3">Single pupa</tissue>
    </source>
</reference>
<dbReference type="InterPro" id="IPR006910">
    <property type="entry name" value="Rad21_Rec8_N"/>
</dbReference>
<evidence type="ECO:0000259" key="2">
    <source>
        <dbReference type="Pfam" id="PF04825"/>
    </source>
</evidence>
<feature type="region of interest" description="Disordered" evidence="1">
    <location>
        <begin position="100"/>
        <end position="129"/>
    </location>
</feature>
<sequence>MFYDKKLMNSASVGPAWRRANGFSCDENGEGKKTLPEVCDKVHRWMKSEDELASRRLSLRAAATLVAGTARLYRHKMNSLLEDLQDLQYQKRFDFKELGSGTDFPSMTEDSSSSKSVASPEEMRQSEKSHILQIDTRKRHFQPISPGHFEIIKKFICSEGDDESELERNDDENDVFNANIDVDDVDSDGEVANHNSGNYQHEPIVNYSVNSSSRTNSDDSEENCNIEVNKNLDKDDDDDDDDEGLEIERESLSHVVSEHIIETGHVTEDSFTPRSNEILNRRTLNSKGTQTDQNESLEPESSHNDEETERNDINNDNLHPNVNLDRVSNSGTPYGCFLIYTEGNQIPTHVIVGDINTNFITMLSSKGSDQ</sequence>
<feature type="region of interest" description="Disordered" evidence="1">
    <location>
        <begin position="183"/>
        <end position="202"/>
    </location>
</feature>
<dbReference type="EMBL" id="JAHIBW010000016">
    <property type="protein sequence ID" value="KAG7303207.1"/>
    <property type="molecule type" value="Genomic_DNA"/>
</dbReference>
<keyword evidence="4" id="KW-1185">Reference proteome</keyword>
<evidence type="ECO:0000313" key="3">
    <source>
        <dbReference type="EMBL" id="KAG7303207.1"/>
    </source>
</evidence>
<feature type="compositionally biased region" description="Polar residues" evidence="1">
    <location>
        <begin position="280"/>
        <end position="296"/>
    </location>
</feature>
<feature type="domain" description="Rad21/Rec8-like protein N-terminal" evidence="2">
    <location>
        <begin position="12"/>
        <end position="106"/>
    </location>
</feature>
<dbReference type="Pfam" id="PF04825">
    <property type="entry name" value="Rad21_Rec8_N"/>
    <property type="match status" value="1"/>
</dbReference>
<comment type="caution">
    <text evidence="3">The sequence shown here is derived from an EMBL/GenBank/DDBJ whole genome shotgun (WGS) entry which is preliminary data.</text>
</comment>
<proteinExistence type="predicted"/>
<organism evidence="3 4">
    <name type="scientific">Plutella xylostella</name>
    <name type="common">Diamondback moth</name>
    <name type="synonym">Plutella maculipennis</name>
    <dbReference type="NCBI Taxonomy" id="51655"/>
    <lineage>
        <taxon>Eukaryota</taxon>
        <taxon>Metazoa</taxon>
        <taxon>Ecdysozoa</taxon>
        <taxon>Arthropoda</taxon>
        <taxon>Hexapoda</taxon>
        <taxon>Insecta</taxon>
        <taxon>Pterygota</taxon>
        <taxon>Neoptera</taxon>
        <taxon>Endopterygota</taxon>
        <taxon>Lepidoptera</taxon>
        <taxon>Glossata</taxon>
        <taxon>Ditrysia</taxon>
        <taxon>Yponomeutoidea</taxon>
        <taxon>Plutellidae</taxon>
        <taxon>Plutella</taxon>
    </lineage>
</organism>
<dbReference type="Proteomes" id="UP000823941">
    <property type="component" value="Chromosome 16"/>
</dbReference>
<feature type="compositionally biased region" description="Basic and acidic residues" evidence="1">
    <location>
        <begin position="300"/>
        <end position="313"/>
    </location>
</feature>
<protein>
    <recommendedName>
        <fullName evidence="2">Rad21/Rec8-like protein N-terminal domain-containing protein</fullName>
    </recommendedName>
</protein>